<sequence length="70" mass="8088">MVGGRMILMMILHLIEIVGMETKKLELRLTLSNAKDVEQKKSTLNLWQLIQVLLSLNMEKTMGNNYIQVE</sequence>
<evidence type="ECO:0000313" key="2">
    <source>
        <dbReference type="EMBL" id="CAD2200911.1"/>
    </source>
</evidence>
<dbReference type="Proteomes" id="UP000580250">
    <property type="component" value="Unassembled WGS sequence"/>
</dbReference>
<dbReference type="AlphaFoldDB" id="A0A6V7XNQ8"/>
<name>A0A6V7XNQ8_MELEN</name>
<organism evidence="2 3">
    <name type="scientific">Meloidogyne enterolobii</name>
    <name type="common">Root-knot nematode worm</name>
    <name type="synonym">Meloidogyne mayaguensis</name>
    <dbReference type="NCBI Taxonomy" id="390850"/>
    <lineage>
        <taxon>Eukaryota</taxon>
        <taxon>Metazoa</taxon>
        <taxon>Ecdysozoa</taxon>
        <taxon>Nematoda</taxon>
        <taxon>Chromadorea</taxon>
        <taxon>Rhabditida</taxon>
        <taxon>Tylenchina</taxon>
        <taxon>Tylenchomorpha</taxon>
        <taxon>Tylenchoidea</taxon>
        <taxon>Meloidogynidae</taxon>
        <taxon>Meloidogyninae</taxon>
        <taxon>Meloidogyne</taxon>
    </lineage>
</organism>
<feature type="chain" id="PRO_5027616406" evidence="1">
    <location>
        <begin position="23"/>
        <end position="70"/>
    </location>
</feature>
<proteinExistence type="predicted"/>
<comment type="caution">
    <text evidence="2">The sequence shown here is derived from an EMBL/GenBank/DDBJ whole genome shotgun (WGS) entry which is preliminary data.</text>
</comment>
<dbReference type="EMBL" id="CAJEWN010001922">
    <property type="protein sequence ID" value="CAD2200911.1"/>
    <property type="molecule type" value="Genomic_DNA"/>
</dbReference>
<reference evidence="2 3" key="1">
    <citation type="submission" date="2020-08" db="EMBL/GenBank/DDBJ databases">
        <authorList>
            <person name="Koutsovoulos G."/>
            <person name="Danchin GJ E."/>
        </authorList>
    </citation>
    <scope>NUCLEOTIDE SEQUENCE [LARGE SCALE GENOMIC DNA]</scope>
</reference>
<keyword evidence="1" id="KW-0732">Signal</keyword>
<accession>A0A6V7XNQ8</accession>
<feature type="signal peptide" evidence="1">
    <location>
        <begin position="1"/>
        <end position="22"/>
    </location>
</feature>
<protein>
    <submittedName>
        <fullName evidence="2">Uncharacterized protein</fullName>
    </submittedName>
</protein>
<gene>
    <name evidence="2" type="ORF">MENT_LOCUS54417</name>
</gene>
<evidence type="ECO:0000256" key="1">
    <source>
        <dbReference type="SAM" id="SignalP"/>
    </source>
</evidence>
<evidence type="ECO:0000313" key="3">
    <source>
        <dbReference type="Proteomes" id="UP000580250"/>
    </source>
</evidence>